<dbReference type="Proteomes" id="UP000218615">
    <property type="component" value="Unassembled WGS sequence"/>
</dbReference>
<dbReference type="InterPro" id="IPR001656">
    <property type="entry name" value="PsdUridine_synth_TruD"/>
</dbReference>
<comment type="catalytic activity">
    <reaction evidence="4">
        <text>uridine(13) in tRNA = pseudouridine(13) in tRNA</text>
        <dbReference type="Rhea" id="RHEA:42540"/>
        <dbReference type="Rhea" id="RHEA-COMP:10105"/>
        <dbReference type="Rhea" id="RHEA-COMP:10106"/>
        <dbReference type="ChEBI" id="CHEBI:65314"/>
        <dbReference type="ChEBI" id="CHEBI:65315"/>
        <dbReference type="EC" id="5.4.99.27"/>
    </reaction>
</comment>
<dbReference type="NCBIfam" id="TIGR00094">
    <property type="entry name" value="tRNA_TruD_broad"/>
    <property type="match status" value="1"/>
</dbReference>
<keyword evidence="2 4" id="KW-0819">tRNA processing</keyword>
<dbReference type="PANTHER" id="PTHR13326">
    <property type="entry name" value="TRNA PSEUDOURIDINE SYNTHASE D"/>
    <property type="match status" value="1"/>
</dbReference>
<evidence type="ECO:0000256" key="4">
    <source>
        <dbReference type="HAMAP-Rule" id="MF_01082"/>
    </source>
</evidence>
<dbReference type="Pfam" id="PF01142">
    <property type="entry name" value="TruD"/>
    <property type="match status" value="1"/>
</dbReference>
<reference evidence="7" key="1">
    <citation type="submission" date="2017-06" db="EMBL/GenBank/DDBJ databases">
        <authorList>
            <person name="Cremers G."/>
        </authorList>
    </citation>
    <scope>NUCLEOTIDE SEQUENCE [LARGE SCALE GENOMIC DNA]</scope>
</reference>
<feature type="domain" description="TRUD" evidence="5">
    <location>
        <begin position="172"/>
        <end position="397"/>
    </location>
</feature>
<dbReference type="GO" id="GO:0031119">
    <property type="term" value="P:tRNA pseudouridine synthesis"/>
    <property type="evidence" value="ECO:0007669"/>
    <property type="project" value="UniProtKB-UniRule"/>
</dbReference>
<gene>
    <name evidence="4 6" type="primary">truD</name>
    <name evidence="6" type="ORF">MNV_1310003</name>
</gene>
<dbReference type="FunFam" id="3.30.70.3160:FF:000001">
    <property type="entry name" value="Probable tRNA pseudouridine synthase D"/>
    <property type="match status" value="1"/>
</dbReference>
<name>A0A284VKC3_9EURY</name>
<dbReference type="InterPro" id="IPR042214">
    <property type="entry name" value="TruD_catalytic"/>
</dbReference>
<feature type="active site" description="Nucleophile" evidence="4">
    <location>
        <position position="95"/>
    </location>
</feature>
<dbReference type="PROSITE" id="PS50984">
    <property type="entry name" value="TRUD"/>
    <property type="match status" value="1"/>
</dbReference>
<dbReference type="HAMAP" id="MF_01082">
    <property type="entry name" value="TruD"/>
    <property type="match status" value="1"/>
</dbReference>
<evidence type="ECO:0000256" key="3">
    <source>
        <dbReference type="ARBA" id="ARBA00023235"/>
    </source>
</evidence>
<comment type="similarity">
    <text evidence="1 4">Belongs to the pseudouridine synthase TruD family.</text>
</comment>
<dbReference type="InterPro" id="IPR020103">
    <property type="entry name" value="PsdUridine_synth_cat_dom_sf"/>
</dbReference>
<dbReference type="InterPro" id="IPR011760">
    <property type="entry name" value="PsdUridine_synth_TruD_insert"/>
</dbReference>
<proteinExistence type="inferred from homology"/>
<dbReference type="EMBL" id="FZMP01000037">
    <property type="protein sequence ID" value="SNQ59746.1"/>
    <property type="molecule type" value="Genomic_DNA"/>
</dbReference>
<dbReference type="Gene3D" id="1.10.1510.30">
    <property type="match status" value="1"/>
</dbReference>
<dbReference type="PROSITE" id="PS01268">
    <property type="entry name" value="UPF0024"/>
    <property type="match status" value="1"/>
</dbReference>
<dbReference type="InterPro" id="IPR020119">
    <property type="entry name" value="PsdUridine_synth_TruD_CS"/>
</dbReference>
<dbReference type="PANTHER" id="PTHR13326:SF21">
    <property type="entry name" value="PSEUDOURIDYLATE SYNTHASE PUS7L"/>
    <property type="match status" value="1"/>
</dbReference>
<dbReference type="EC" id="5.4.99.27" evidence="4"/>
<dbReference type="SUPFAM" id="SSF55120">
    <property type="entry name" value="Pseudouridine synthase"/>
    <property type="match status" value="1"/>
</dbReference>
<keyword evidence="3 4" id="KW-0413">Isomerase</keyword>
<evidence type="ECO:0000313" key="6">
    <source>
        <dbReference type="EMBL" id="SNQ59746.1"/>
    </source>
</evidence>
<dbReference type="PIRSF" id="PIRSF037016">
    <property type="entry name" value="Pseudouridin_synth_euk_prd"/>
    <property type="match status" value="1"/>
</dbReference>
<evidence type="ECO:0000256" key="1">
    <source>
        <dbReference type="ARBA" id="ARBA00007953"/>
    </source>
</evidence>
<evidence type="ECO:0000313" key="7">
    <source>
        <dbReference type="Proteomes" id="UP000218615"/>
    </source>
</evidence>
<sequence length="439" mass="49525">MLPEEAGHGGFIITDDSQIGIGLHYTKNPGIGGCIRQQVDDFCVEELTNRVETANGSYLIVELTKRNWDTHRLIRELSRILRVSQDRFGWAGTKDKRALTKQKISIWNIGEEELARVRLKDVELKVIGRSNKKISLGDLWGNRFRITVRAVELSQEEALARVKAISSEFEKGAPNFFGVQRFGENRPVTHVVGEAIVRGNFKEAALTYIARPFPDEPEEIRNVRRYVLDTGDLKAGLKMYPVRLQFEIAMMNHLIAHPEDYTGAFRVLSSNLQKMFLHAYQSYIFNIILSRRIQAGLSIHEAYEGDIVCFKNEMGMPDTSRLQKVTADNLDGINNLINRGRAFVTAPIVGYDTNFAEGKQGEMEREVVKELGIDLEGFKVPAMPEMASKGLRKEIVLPIKPEYSAGEDETNPGKTKLVLEFSLPKGGYATTVLREYMKG</sequence>
<accession>A0A284VKC3</accession>
<evidence type="ECO:0000256" key="2">
    <source>
        <dbReference type="ARBA" id="ARBA00022694"/>
    </source>
</evidence>
<evidence type="ECO:0000259" key="5">
    <source>
        <dbReference type="PROSITE" id="PS50984"/>
    </source>
</evidence>
<dbReference type="STRING" id="1392998.ANME2D_00748"/>
<dbReference type="Gene3D" id="3.30.2350.20">
    <property type="entry name" value="TruD, catalytic domain"/>
    <property type="match status" value="1"/>
</dbReference>
<dbReference type="GO" id="GO:0160150">
    <property type="term" value="F:tRNA pseudouridine(13) synthase activity"/>
    <property type="evidence" value="ECO:0007669"/>
    <property type="project" value="UniProtKB-EC"/>
</dbReference>
<dbReference type="RefSeq" id="WP_096204070.1">
    <property type="nucleotide sequence ID" value="NZ_FZMP01000037.1"/>
</dbReference>
<dbReference type="AlphaFoldDB" id="A0A284VKC3"/>
<dbReference type="GO" id="GO:0003723">
    <property type="term" value="F:RNA binding"/>
    <property type="evidence" value="ECO:0007669"/>
    <property type="project" value="InterPro"/>
</dbReference>
<keyword evidence="7" id="KW-1185">Reference proteome</keyword>
<dbReference type="Gene3D" id="3.30.70.3160">
    <property type="match status" value="1"/>
</dbReference>
<protein>
    <recommendedName>
        <fullName evidence="4">Probable tRNA pseudouridine synthase D</fullName>
        <ecNumber evidence="4">5.4.99.27</ecNumber>
    </recommendedName>
    <alternativeName>
        <fullName evidence="4">tRNA pseudouridine(13) synthase</fullName>
    </alternativeName>
    <alternativeName>
        <fullName evidence="4">tRNA pseudouridylate synthase D</fullName>
    </alternativeName>
    <alternativeName>
        <fullName evidence="4">tRNA-uridine isomerase D</fullName>
    </alternativeName>
</protein>
<organism evidence="6 7">
    <name type="scientific">Candidatus Methanoperedens nitratireducens</name>
    <dbReference type="NCBI Taxonomy" id="1392998"/>
    <lineage>
        <taxon>Archaea</taxon>
        <taxon>Methanobacteriati</taxon>
        <taxon>Methanobacteriota</taxon>
        <taxon>Stenosarchaea group</taxon>
        <taxon>Methanomicrobia</taxon>
        <taxon>Methanosarcinales</taxon>
        <taxon>ANME-2 cluster</taxon>
        <taxon>Candidatus Methanoperedentaceae</taxon>
        <taxon>Candidatus Methanoperedens</taxon>
    </lineage>
</organism>
<dbReference type="OrthoDB" id="1798at2157"/>
<comment type="function">
    <text evidence="4">Could be responsible for synthesis of pseudouridine from uracil-13 in transfer RNAs.</text>
</comment>